<dbReference type="Proteomes" id="UP001176021">
    <property type="component" value="Unassembled WGS sequence"/>
</dbReference>
<evidence type="ECO:0000313" key="4">
    <source>
        <dbReference type="Proteomes" id="UP001176021"/>
    </source>
</evidence>
<dbReference type="RefSeq" id="WP_302048622.1">
    <property type="nucleotide sequence ID" value="NZ_JAMJEV010000007.1"/>
</dbReference>
<evidence type="ECO:0000259" key="2">
    <source>
        <dbReference type="Pfam" id="PF12146"/>
    </source>
</evidence>
<dbReference type="GO" id="GO:0016787">
    <property type="term" value="F:hydrolase activity"/>
    <property type="evidence" value="ECO:0007669"/>
    <property type="project" value="UniProtKB-KW"/>
</dbReference>
<name>A0ABT8QP19_9FIRM</name>
<dbReference type="PANTHER" id="PTHR22946">
    <property type="entry name" value="DIENELACTONE HYDROLASE DOMAIN-CONTAINING PROTEIN-RELATED"/>
    <property type="match status" value="1"/>
</dbReference>
<dbReference type="InterPro" id="IPR050261">
    <property type="entry name" value="FrsA_esterase"/>
</dbReference>
<reference evidence="3" key="1">
    <citation type="submission" date="2022-05" db="EMBL/GenBank/DDBJ databases">
        <title>Expanded diversity of anoxic marine methylotrophy in a Black Sea sulfate reducing microorganism.</title>
        <authorList>
            <person name="Fischer P.Q."/>
            <person name="Stams A.J.M."/>
            <person name="Villanueva L."/>
            <person name="Sousa D.Z."/>
        </authorList>
    </citation>
    <scope>NUCLEOTIDE SEQUENCE</scope>
    <source>
        <strain evidence="3">P130</strain>
    </source>
</reference>
<comment type="caution">
    <text evidence="3">The sequence shown here is derived from an EMBL/GenBank/DDBJ whole genome shotgun (WGS) entry which is preliminary data.</text>
</comment>
<dbReference type="Pfam" id="PF06500">
    <property type="entry name" value="FrsA-like"/>
    <property type="match status" value="1"/>
</dbReference>
<evidence type="ECO:0000313" key="3">
    <source>
        <dbReference type="EMBL" id="MDO0823104.1"/>
    </source>
</evidence>
<keyword evidence="4" id="KW-1185">Reference proteome</keyword>
<dbReference type="Pfam" id="PF12146">
    <property type="entry name" value="Hydrolase_4"/>
    <property type="match status" value="1"/>
</dbReference>
<dbReference type="Gene3D" id="1.20.1440.110">
    <property type="entry name" value="acylaminoacyl peptidase"/>
    <property type="match status" value="1"/>
</dbReference>
<feature type="domain" description="Serine aminopeptidase S33" evidence="2">
    <location>
        <begin position="283"/>
        <end position="337"/>
    </location>
</feature>
<dbReference type="PANTHER" id="PTHR22946:SF12">
    <property type="entry name" value="CONIDIAL PIGMENT BIOSYNTHESIS PROTEIN AYG1 (AFU_ORTHOLOGUE AFUA_2G17550)"/>
    <property type="match status" value="1"/>
</dbReference>
<gene>
    <name evidence="3" type="ORF">M8H41_09580</name>
</gene>
<dbReference type="InterPro" id="IPR010520">
    <property type="entry name" value="FrsA-like"/>
</dbReference>
<sequence>METNKQEFKATICTVTMDRAIPNGFDLIDYLKLMSEYEVGGDYADSCFRIGDAARTHAENALKDGHLHTARIFFLNATAAYRVGQYTIVPDIDKKLNIYRKLIQCYSEAAKLYTPQIEKVEIPYKGCNMVGWLRIPEKIYGRIPVVISIGGADGWREEHHNYSDFYAERGMAYLMIDGPGQGETRLFNKLYMELDNEEALNEIVEYISRDNRFYKIGMIGYSFGGYLVARAAAISNKLDACVVNGGSYYPKEILNFIPHFIRVFSALTNKKGEELEKFIKGMTMEGYAERITCPLLLNHGKPDRLFAVSGIQRIYEEAPSRNKTVKLWNDGNHCVTNHATEVITMITDWFAETLN</sequence>
<dbReference type="InterPro" id="IPR029058">
    <property type="entry name" value="AB_hydrolase_fold"/>
</dbReference>
<organism evidence="3 4">
    <name type="scientific">Desulfosporosinus nitroreducens</name>
    <dbReference type="NCBI Taxonomy" id="2018668"/>
    <lineage>
        <taxon>Bacteria</taxon>
        <taxon>Bacillati</taxon>
        <taxon>Bacillota</taxon>
        <taxon>Clostridia</taxon>
        <taxon>Eubacteriales</taxon>
        <taxon>Desulfitobacteriaceae</taxon>
        <taxon>Desulfosporosinus</taxon>
    </lineage>
</organism>
<proteinExistence type="predicted"/>
<protein>
    <submittedName>
        <fullName evidence="3">Alpha/beta hydrolase</fullName>
    </submittedName>
</protein>
<dbReference type="SUPFAM" id="SSF53474">
    <property type="entry name" value="alpha/beta-Hydrolases"/>
    <property type="match status" value="1"/>
</dbReference>
<dbReference type="EMBL" id="JAMJEV010000007">
    <property type="protein sequence ID" value="MDO0823104.1"/>
    <property type="molecule type" value="Genomic_DNA"/>
</dbReference>
<dbReference type="InterPro" id="IPR022742">
    <property type="entry name" value="Hydrolase_4"/>
</dbReference>
<keyword evidence="1 3" id="KW-0378">Hydrolase</keyword>
<accession>A0ABT8QP19</accession>
<evidence type="ECO:0000256" key="1">
    <source>
        <dbReference type="ARBA" id="ARBA00022801"/>
    </source>
</evidence>
<dbReference type="Gene3D" id="3.40.50.1820">
    <property type="entry name" value="alpha/beta hydrolase"/>
    <property type="match status" value="1"/>
</dbReference>